<evidence type="ECO:0000259" key="3">
    <source>
        <dbReference type="PROSITE" id="PS51043"/>
    </source>
</evidence>
<dbReference type="GO" id="GO:0005737">
    <property type="term" value="C:cytoplasm"/>
    <property type="evidence" value="ECO:0007669"/>
    <property type="project" value="TreeGrafter"/>
</dbReference>
<keyword evidence="5" id="KW-1185">Reference proteome</keyword>
<comment type="similarity">
    <text evidence="1">Belongs to the PA-PLA1 family.</text>
</comment>
<name>A0AAD4NEZ4_9BILA</name>
<sequence length="756" mass="86410">MSSDKSNTIKVIPPAPAAATTHKAAESKKQRVTELKNSEVRWFMRRDPDSKWTPFNGYDSTVLELAYRKRNDLELDEEMQAIGHELPVTDEVIVLNGLFKLDSEKLDEIISIYWKDESTKICRGTWFNADSMQPLDMKLADAIEEHHLKHFRGQQIPDSPVFSEAETSKKPVLTSLKWNENEEIRWNSVIDVTSTSSKKGHVISRFITWGKGTTYFKRGYTHETQFEDGRPNFSDLILVVHGIGQKGYENLIAKNTTQIRDAIKELMEKNYPEEKRRPVILPIEWRSTLTLDDGLTDTVTLPKMSNVRSTLNSVAMDIMYYQSPLYRTEIIKGVVKALNDTYTIFMQNNPTFNGAVSIFAHSLGCVITYDILTNWSPFLLYDDFVTKSIEEYIKESEDDGKEHELLEEFYNNRKKLRDAGGLIKQILVNKEKDELKFKVKYFFCVGSPLAVFIIMRGTDYTTVLPKKDQVERLFNIFHPYDPVAYRLEPLFHDNYRHIRPLKLLSYGDAKQCYNDMPYEVHRSYAKKKKKGNKNLPDKTDIVLTEEEKRSLNGKTGDEAESDSDDDRESVQAASSPRSQSPDTLPGERMIQVNTATGSTRSRWWGFGKASSKEEKDKEVKPSDVNGPMKSETVSNNHRAVSPPSRPPPPSNISIAEHQRHACETNESETAVKGQQRQPMKNMGDAGALIAAISIERRIPIRIDFQLKPALTDKSYWSMFKAHFSYWTNLDLTNFLLNTLYSDPPVTTPDDASSADA</sequence>
<feature type="compositionally biased region" description="Polar residues" evidence="2">
    <location>
        <begin position="571"/>
        <end position="582"/>
    </location>
</feature>
<comment type="caution">
    <text evidence="4">The sequence shown here is derived from an EMBL/GenBank/DDBJ whole genome shotgun (WGS) entry which is preliminary data.</text>
</comment>
<evidence type="ECO:0000256" key="1">
    <source>
        <dbReference type="ARBA" id="ARBA00038464"/>
    </source>
</evidence>
<feature type="domain" description="DDHD" evidence="3">
    <location>
        <begin position="435"/>
        <end position="741"/>
    </location>
</feature>
<dbReference type="InterPro" id="IPR004177">
    <property type="entry name" value="DDHD_dom"/>
</dbReference>
<feature type="compositionally biased region" description="Polar residues" evidence="2">
    <location>
        <begin position="591"/>
        <end position="601"/>
    </location>
</feature>
<gene>
    <name evidence="4" type="ORF">DdX_00443</name>
</gene>
<evidence type="ECO:0000313" key="5">
    <source>
        <dbReference type="Proteomes" id="UP001201812"/>
    </source>
</evidence>
<dbReference type="Pfam" id="PF02862">
    <property type="entry name" value="DDHD"/>
    <property type="match status" value="1"/>
</dbReference>
<evidence type="ECO:0000313" key="4">
    <source>
        <dbReference type="EMBL" id="KAI1728276.1"/>
    </source>
</evidence>
<evidence type="ECO:0000256" key="2">
    <source>
        <dbReference type="SAM" id="MobiDB-lite"/>
    </source>
</evidence>
<dbReference type="GO" id="GO:0046872">
    <property type="term" value="F:metal ion binding"/>
    <property type="evidence" value="ECO:0007669"/>
    <property type="project" value="InterPro"/>
</dbReference>
<feature type="region of interest" description="Disordered" evidence="2">
    <location>
        <begin position="526"/>
        <end position="648"/>
    </location>
</feature>
<dbReference type="InterPro" id="IPR058055">
    <property type="entry name" value="PA-PLA1"/>
</dbReference>
<accession>A0AAD4NEZ4</accession>
<organism evidence="4 5">
    <name type="scientific">Ditylenchus destructor</name>
    <dbReference type="NCBI Taxonomy" id="166010"/>
    <lineage>
        <taxon>Eukaryota</taxon>
        <taxon>Metazoa</taxon>
        <taxon>Ecdysozoa</taxon>
        <taxon>Nematoda</taxon>
        <taxon>Chromadorea</taxon>
        <taxon>Rhabditida</taxon>
        <taxon>Tylenchina</taxon>
        <taxon>Tylenchomorpha</taxon>
        <taxon>Sphaerularioidea</taxon>
        <taxon>Anguinidae</taxon>
        <taxon>Anguininae</taxon>
        <taxon>Ditylenchus</taxon>
    </lineage>
</organism>
<dbReference type="PROSITE" id="PS51043">
    <property type="entry name" value="DDHD"/>
    <property type="match status" value="1"/>
</dbReference>
<feature type="compositionally biased region" description="Acidic residues" evidence="2">
    <location>
        <begin position="558"/>
        <end position="567"/>
    </location>
</feature>
<proteinExistence type="inferred from homology"/>
<protein>
    <submittedName>
        <fullName evidence="4">DDHD domain-containing protein</fullName>
    </submittedName>
</protein>
<dbReference type="AlphaFoldDB" id="A0AAD4NEZ4"/>
<feature type="region of interest" description="Disordered" evidence="2">
    <location>
        <begin position="1"/>
        <end position="28"/>
    </location>
</feature>
<dbReference type="SMART" id="SM01127">
    <property type="entry name" value="DDHD"/>
    <property type="match status" value="1"/>
</dbReference>
<dbReference type="PANTHER" id="PTHR23509">
    <property type="entry name" value="PA-PL1 PHOSPHOLIPASE FAMILY"/>
    <property type="match status" value="1"/>
</dbReference>
<dbReference type="Proteomes" id="UP001201812">
    <property type="component" value="Unassembled WGS sequence"/>
</dbReference>
<dbReference type="EMBL" id="JAKKPZ010000001">
    <property type="protein sequence ID" value="KAI1728276.1"/>
    <property type="molecule type" value="Genomic_DNA"/>
</dbReference>
<feature type="compositionally biased region" description="Basic and acidic residues" evidence="2">
    <location>
        <begin position="535"/>
        <end position="550"/>
    </location>
</feature>
<reference evidence="4" key="1">
    <citation type="submission" date="2022-01" db="EMBL/GenBank/DDBJ databases">
        <title>Genome Sequence Resource for Two Populations of Ditylenchus destructor, the Migratory Endoparasitic Phytonematode.</title>
        <authorList>
            <person name="Zhang H."/>
            <person name="Lin R."/>
            <person name="Xie B."/>
        </authorList>
    </citation>
    <scope>NUCLEOTIDE SEQUENCE</scope>
    <source>
        <strain evidence="4">BazhouSP</strain>
    </source>
</reference>
<feature type="compositionally biased region" description="Basic and acidic residues" evidence="2">
    <location>
        <begin position="610"/>
        <end position="621"/>
    </location>
</feature>
<dbReference type="GO" id="GO:0004620">
    <property type="term" value="F:phospholipase activity"/>
    <property type="evidence" value="ECO:0007669"/>
    <property type="project" value="TreeGrafter"/>
</dbReference>
<dbReference type="PANTHER" id="PTHR23509:SF48">
    <property type="entry name" value="INTRACELLULAR PHOSPHOLIPASE A1"/>
    <property type="match status" value="1"/>
</dbReference>